<evidence type="ECO:0000256" key="1">
    <source>
        <dbReference type="SAM" id="MobiDB-lite"/>
    </source>
</evidence>
<dbReference type="Proteomes" id="UP000014071">
    <property type="component" value="Unassembled WGS sequence"/>
</dbReference>
<feature type="region of interest" description="Disordered" evidence="1">
    <location>
        <begin position="25"/>
        <end position="48"/>
    </location>
</feature>
<accession>R9P1J7</accession>
<evidence type="ECO:0000313" key="3">
    <source>
        <dbReference type="Proteomes" id="UP000014071"/>
    </source>
</evidence>
<gene>
    <name evidence="2" type="ORF">PHSY_002748</name>
</gene>
<reference evidence="3" key="1">
    <citation type="journal article" date="2013" name="Genome Announc.">
        <title>Draft genome sequence of the basidiomycetous yeast-like fungus Pseudozyma hubeiensis SY62, which produces an abundant amount of the biosurfactant mannosylerythritol lipids.</title>
        <authorList>
            <person name="Konishi M."/>
            <person name="Hatada Y."/>
            <person name="Horiuchi J."/>
        </authorList>
    </citation>
    <scope>NUCLEOTIDE SEQUENCE [LARGE SCALE GENOMIC DNA]</scope>
    <source>
        <strain evidence="3">SY62</strain>
    </source>
</reference>
<keyword evidence="3" id="KW-1185">Reference proteome</keyword>
<proteinExistence type="predicted"/>
<dbReference type="RefSeq" id="XP_012188760.1">
    <property type="nucleotide sequence ID" value="XM_012333370.1"/>
</dbReference>
<dbReference type="GeneID" id="24108039"/>
<evidence type="ECO:0000313" key="2">
    <source>
        <dbReference type="EMBL" id="GAC95173.1"/>
    </source>
</evidence>
<protein>
    <submittedName>
        <fullName evidence="2">Pseudouridine synthase</fullName>
    </submittedName>
</protein>
<organism evidence="2 3">
    <name type="scientific">Pseudozyma hubeiensis (strain SY62)</name>
    <name type="common">Yeast</name>
    <dbReference type="NCBI Taxonomy" id="1305764"/>
    <lineage>
        <taxon>Eukaryota</taxon>
        <taxon>Fungi</taxon>
        <taxon>Dikarya</taxon>
        <taxon>Basidiomycota</taxon>
        <taxon>Ustilaginomycotina</taxon>
        <taxon>Ustilaginomycetes</taxon>
        <taxon>Ustilaginales</taxon>
        <taxon>Ustilaginaceae</taxon>
        <taxon>Pseudozyma</taxon>
    </lineage>
</organism>
<sequence length="159" mass="17099">MTASGSQVALQERHKVFVFDSASRHGSGDARLTEQLGNEGAGTGPSTPRPILETALFAALAWLADRCSVTSERILEIDQVISGKISSSLQKRSLTKAASRTLQISFSPVTQTHTTLKTKRVNTRPHSRSVVPQSFGEFLAVGFERKVQLDGSGGSSRQC</sequence>
<dbReference type="AlphaFoldDB" id="R9P1J7"/>
<dbReference type="EMBL" id="DF238791">
    <property type="protein sequence ID" value="GAC95173.1"/>
    <property type="molecule type" value="Genomic_DNA"/>
</dbReference>
<dbReference type="HOGENOM" id="CLU_1661564_0_0_1"/>
<name>R9P1J7_PSEHS</name>